<dbReference type="EMBL" id="ASHM01037808">
    <property type="protein sequence ID" value="PNX80362.1"/>
    <property type="molecule type" value="Genomic_DNA"/>
</dbReference>
<name>A0A2K3LPA2_TRIPR</name>
<sequence length="62" mass="6701">HQVAAGKQLESHDEQLILIIPIMTVTIRVGIVTVGGLNMLPSVLVLGLARKPLLVVLQYPSF</sequence>
<reference evidence="2 3" key="1">
    <citation type="journal article" date="2014" name="Am. J. Bot.">
        <title>Genome assembly and annotation for red clover (Trifolium pratense; Fabaceae).</title>
        <authorList>
            <person name="Istvanek J."/>
            <person name="Jaros M."/>
            <person name="Krenek A."/>
            <person name="Repkova J."/>
        </authorList>
    </citation>
    <scope>NUCLEOTIDE SEQUENCE [LARGE SCALE GENOMIC DNA]</scope>
    <source>
        <strain evidence="3">cv. Tatra</strain>
        <tissue evidence="2">Young leaves</tissue>
    </source>
</reference>
<keyword evidence="1" id="KW-0472">Membrane</keyword>
<feature type="transmembrane region" description="Helical" evidence="1">
    <location>
        <begin position="16"/>
        <end position="49"/>
    </location>
</feature>
<evidence type="ECO:0000256" key="1">
    <source>
        <dbReference type="SAM" id="Phobius"/>
    </source>
</evidence>
<dbReference type="AlphaFoldDB" id="A0A2K3LPA2"/>
<dbReference type="Proteomes" id="UP000236291">
    <property type="component" value="Unassembled WGS sequence"/>
</dbReference>
<feature type="non-terminal residue" evidence="2">
    <location>
        <position position="1"/>
    </location>
</feature>
<protein>
    <submittedName>
        <fullName evidence="2">Uncharacterized protein</fullName>
    </submittedName>
</protein>
<evidence type="ECO:0000313" key="2">
    <source>
        <dbReference type="EMBL" id="PNX80362.1"/>
    </source>
</evidence>
<evidence type="ECO:0000313" key="3">
    <source>
        <dbReference type="Proteomes" id="UP000236291"/>
    </source>
</evidence>
<reference evidence="2 3" key="2">
    <citation type="journal article" date="2017" name="Front. Plant Sci.">
        <title>Gene Classification and Mining of Molecular Markers Useful in Red Clover (Trifolium pratense) Breeding.</title>
        <authorList>
            <person name="Istvanek J."/>
            <person name="Dluhosova J."/>
            <person name="Dluhos P."/>
            <person name="Patkova L."/>
            <person name="Nedelnik J."/>
            <person name="Repkova J."/>
        </authorList>
    </citation>
    <scope>NUCLEOTIDE SEQUENCE [LARGE SCALE GENOMIC DNA]</scope>
    <source>
        <strain evidence="3">cv. Tatra</strain>
        <tissue evidence="2">Young leaves</tissue>
    </source>
</reference>
<keyword evidence="1" id="KW-1133">Transmembrane helix</keyword>
<keyword evidence="1" id="KW-0812">Transmembrane</keyword>
<organism evidence="2 3">
    <name type="scientific">Trifolium pratense</name>
    <name type="common">Red clover</name>
    <dbReference type="NCBI Taxonomy" id="57577"/>
    <lineage>
        <taxon>Eukaryota</taxon>
        <taxon>Viridiplantae</taxon>
        <taxon>Streptophyta</taxon>
        <taxon>Embryophyta</taxon>
        <taxon>Tracheophyta</taxon>
        <taxon>Spermatophyta</taxon>
        <taxon>Magnoliopsida</taxon>
        <taxon>eudicotyledons</taxon>
        <taxon>Gunneridae</taxon>
        <taxon>Pentapetalae</taxon>
        <taxon>rosids</taxon>
        <taxon>fabids</taxon>
        <taxon>Fabales</taxon>
        <taxon>Fabaceae</taxon>
        <taxon>Papilionoideae</taxon>
        <taxon>50 kb inversion clade</taxon>
        <taxon>NPAAA clade</taxon>
        <taxon>Hologalegina</taxon>
        <taxon>IRL clade</taxon>
        <taxon>Trifolieae</taxon>
        <taxon>Trifolium</taxon>
    </lineage>
</organism>
<accession>A0A2K3LPA2</accession>
<proteinExistence type="predicted"/>
<comment type="caution">
    <text evidence="2">The sequence shown here is derived from an EMBL/GenBank/DDBJ whole genome shotgun (WGS) entry which is preliminary data.</text>
</comment>
<gene>
    <name evidence="2" type="ORF">L195_g036361</name>
</gene>